<dbReference type="PROSITE" id="PS50801">
    <property type="entry name" value="STAS"/>
    <property type="match status" value="1"/>
</dbReference>
<dbReference type="HOGENOM" id="CLU_115403_0_0_11"/>
<dbReference type="GO" id="GO:0043856">
    <property type="term" value="F:anti-sigma factor antagonist activity"/>
    <property type="evidence" value="ECO:0007669"/>
    <property type="project" value="InterPro"/>
</dbReference>
<comment type="similarity">
    <text evidence="1 2">Belongs to the anti-sigma-factor antagonist family.</text>
</comment>
<dbReference type="InterPro" id="IPR036513">
    <property type="entry name" value="STAS_dom_sf"/>
</dbReference>
<dbReference type="CDD" id="cd07043">
    <property type="entry name" value="STAS_anti-anti-sigma_factors"/>
    <property type="match status" value="1"/>
</dbReference>
<dbReference type="Proteomes" id="UP000002204">
    <property type="component" value="Chromosome"/>
</dbReference>
<dbReference type="eggNOG" id="COG1366">
    <property type="taxonomic scope" value="Bacteria"/>
</dbReference>
<accession>C0ZUP3</accession>
<evidence type="ECO:0000256" key="2">
    <source>
        <dbReference type="RuleBase" id="RU003749"/>
    </source>
</evidence>
<dbReference type="Gene3D" id="3.30.750.24">
    <property type="entry name" value="STAS domain"/>
    <property type="match status" value="1"/>
</dbReference>
<evidence type="ECO:0000313" key="4">
    <source>
        <dbReference type="EMBL" id="BAH32288.1"/>
    </source>
</evidence>
<protein>
    <recommendedName>
        <fullName evidence="2">Anti-sigma factor antagonist</fullName>
    </recommendedName>
</protein>
<sequence length="199" mass="21368">MTPVMLAYCFKPRLSTQPMRDLSVILETRSSCGSFGGPFSFAECKPLRDGRTMTVVPGSSISGFTNAAKGSVDYGPPATGTATASFHAHRISAHTAVIHVRGEIDLMSANAFRDFLTYHVAADRTLVVDLSELEFMGTCGLSVLSVLSTRSRDVGGTLALVCARPVQRLLKAAGQESMFACYESLDHAIGLEETRRFPA</sequence>
<dbReference type="PANTHER" id="PTHR33495">
    <property type="entry name" value="ANTI-SIGMA FACTOR ANTAGONIST TM_1081-RELATED-RELATED"/>
    <property type="match status" value="1"/>
</dbReference>
<dbReference type="InterPro" id="IPR002645">
    <property type="entry name" value="STAS_dom"/>
</dbReference>
<dbReference type="Pfam" id="PF01740">
    <property type="entry name" value="STAS"/>
    <property type="match status" value="1"/>
</dbReference>
<proteinExistence type="inferred from homology"/>
<name>C0ZUP3_RHOE4</name>
<evidence type="ECO:0000259" key="3">
    <source>
        <dbReference type="PROSITE" id="PS50801"/>
    </source>
</evidence>
<reference evidence="5" key="1">
    <citation type="submission" date="2005-03" db="EMBL/GenBank/DDBJ databases">
        <title>Comparison of the complete genome sequences of Rhodococcus erythropolis PR4 and Rhodococcus opacus B4.</title>
        <authorList>
            <person name="Takarada H."/>
            <person name="Sekine M."/>
            <person name="Hosoyama A."/>
            <person name="Yamada R."/>
            <person name="Fujisawa T."/>
            <person name="Omata S."/>
            <person name="Shimizu A."/>
            <person name="Tsukatani N."/>
            <person name="Tanikawa S."/>
            <person name="Fujita N."/>
            <person name="Harayama S."/>
        </authorList>
    </citation>
    <scope>NUCLEOTIDE SEQUENCE [LARGE SCALE GENOMIC DNA]</scope>
    <source>
        <strain evidence="5">PR4 / NBRC 100887</strain>
    </source>
</reference>
<dbReference type="NCBIfam" id="TIGR00377">
    <property type="entry name" value="ant_ant_sig"/>
    <property type="match status" value="1"/>
</dbReference>
<feature type="domain" description="STAS" evidence="3">
    <location>
        <begin position="97"/>
        <end position="171"/>
    </location>
</feature>
<dbReference type="InterPro" id="IPR003658">
    <property type="entry name" value="Anti-sigma_ant"/>
</dbReference>
<reference evidence="4 5" key="2">
    <citation type="journal article" date="2006" name="Environ. Microbiol.">
        <title>Sequence analysis of three plasmids harboured in Rhodococcus erythropolis strain PR4.</title>
        <authorList>
            <person name="Sekine M."/>
            <person name="Tanikawa S."/>
            <person name="Omata S."/>
            <person name="Saito M."/>
            <person name="Fujisawa T."/>
            <person name="Tsukatani N."/>
            <person name="Tajima T."/>
            <person name="Sekigawa T."/>
            <person name="Kosugi H."/>
            <person name="Matsuo Y."/>
            <person name="Nishiko R."/>
            <person name="Imamura K."/>
            <person name="Ito M."/>
            <person name="Narita H."/>
            <person name="Tago S."/>
            <person name="Fujita N."/>
            <person name="Harayama S."/>
        </authorList>
    </citation>
    <scope>NUCLEOTIDE SEQUENCE [LARGE SCALE GENOMIC DNA]</scope>
    <source>
        <strain evidence="5">PR4 / NBRC 100887</strain>
    </source>
</reference>
<organism evidence="4 5">
    <name type="scientific">Rhodococcus erythropolis (strain PR4 / NBRC 100887)</name>
    <dbReference type="NCBI Taxonomy" id="234621"/>
    <lineage>
        <taxon>Bacteria</taxon>
        <taxon>Bacillati</taxon>
        <taxon>Actinomycetota</taxon>
        <taxon>Actinomycetes</taxon>
        <taxon>Mycobacteriales</taxon>
        <taxon>Nocardiaceae</taxon>
        <taxon>Rhodococcus</taxon>
        <taxon>Rhodococcus erythropolis group</taxon>
    </lineage>
</organism>
<dbReference type="AlphaFoldDB" id="C0ZUP3"/>
<dbReference type="KEGG" id="rer:RER_15800"/>
<evidence type="ECO:0000256" key="1">
    <source>
        <dbReference type="ARBA" id="ARBA00009013"/>
    </source>
</evidence>
<dbReference type="SUPFAM" id="SSF52091">
    <property type="entry name" value="SpoIIaa-like"/>
    <property type="match status" value="1"/>
</dbReference>
<dbReference type="PANTHER" id="PTHR33495:SF2">
    <property type="entry name" value="ANTI-SIGMA FACTOR ANTAGONIST TM_1081-RELATED"/>
    <property type="match status" value="1"/>
</dbReference>
<gene>
    <name evidence="4" type="ordered locus">RER_15800</name>
</gene>
<dbReference type="EMBL" id="AP008957">
    <property type="protein sequence ID" value="BAH32288.1"/>
    <property type="molecule type" value="Genomic_DNA"/>
</dbReference>
<evidence type="ECO:0000313" key="5">
    <source>
        <dbReference type="Proteomes" id="UP000002204"/>
    </source>
</evidence>